<name>A0A6C7EBM5_ILUCY</name>
<dbReference type="PANTHER" id="PTHR30213">
    <property type="entry name" value="INNER MEMBRANE PROTEIN YHJD"/>
    <property type="match status" value="1"/>
</dbReference>
<feature type="transmembrane region" description="Helical" evidence="6">
    <location>
        <begin position="93"/>
        <end position="113"/>
    </location>
</feature>
<feature type="transmembrane region" description="Helical" evidence="6">
    <location>
        <begin position="161"/>
        <end position="184"/>
    </location>
</feature>
<feature type="transmembrane region" description="Helical" evidence="6">
    <location>
        <begin position="133"/>
        <end position="155"/>
    </location>
</feature>
<dbReference type="EMBL" id="AP012057">
    <property type="protein sequence ID" value="BAN03402.1"/>
    <property type="molecule type" value="Genomic_DNA"/>
</dbReference>
<dbReference type="GO" id="GO:0005886">
    <property type="term" value="C:plasma membrane"/>
    <property type="evidence" value="ECO:0007669"/>
    <property type="project" value="UniProtKB-SubCell"/>
</dbReference>
<keyword evidence="4 6" id="KW-1133">Transmembrane helix</keyword>
<dbReference type="OrthoDB" id="3812359at2"/>
<gene>
    <name evidence="7" type="ORF">YM304_30880</name>
</gene>
<dbReference type="InterPro" id="IPR017039">
    <property type="entry name" value="Virul_fac_BrkB"/>
</dbReference>
<keyword evidence="8" id="KW-1185">Reference proteome</keyword>
<feature type="transmembrane region" description="Helical" evidence="6">
    <location>
        <begin position="196"/>
        <end position="216"/>
    </location>
</feature>
<dbReference type="AlphaFoldDB" id="A0A6C7EBM5"/>
<organism evidence="7 8">
    <name type="scientific">Ilumatobacter coccineus (strain NBRC 103263 / KCTC 29153 / YM16-304)</name>
    <dbReference type="NCBI Taxonomy" id="1313172"/>
    <lineage>
        <taxon>Bacteria</taxon>
        <taxon>Bacillati</taxon>
        <taxon>Actinomycetota</taxon>
        <taxon>Acidimicrobiia</taxon>
        <taxon>Acidimicrobiales</taxon>
        <taxon>Ilumatobacteraceae</taxon>
        <taxon>Ilumatobacter</taxon>
    </lineage>
</organism>
<keyword evidence="2" id="KW-1003">Cell membrane</keyword>
<evidence type="ECO:0000256" key="1">
    <source>
        <dbReference type="ARBA" id="ARBA00004651"/>
    </source>
</evidence>
<feature type="transmembrane region" description="Helical" evidence="6">
    <location>
        <begin position="21"/>
        <end position="45"/>
    </location>
</feature>
<dbReference type="Pfam" id="PF03631">
    <property type="entry name" value="Virul_fac_BrkB"/>
    <property type="match status" value="1"/>
</dbReference>
<keyword evidence="3 6" id="KW-0812">Transmembrane</keyword>
<dbReference type="KEGG" id="aym:YM304_30880"/>
<feature type="transmembrane region" description="Helical" evidence="6">
    <location>
        <begin position="228"/>
        <end position="250"/>
    </location>
</feature>
<dbReference type="PIRSF" id="PIRSF035875">
    <property type="entry name" value="RNase_BN"/>
    <property type="match status" value="1"/>
</dbReference>
<comment type="subcellular location">
    <subcellularLocation>
        <location evidence="1">Cell membrane</location>
        <topology evidence="1">Multi-pass membrane protein</topology>
    </subcellularLocation>
</comment>
<evidence type="ECO:0000256" key="2">
    <source>
        <dbReference type="ARBA" id="ARBA00022475"/>
    </source>
</evidence>
<keyword evidence="5 6" id="KW-0472">Membrane</keyword>
<evidence type="ECO:0000313" key="7">
    <source>
        <dbReference type="EMBL" id="BAN03402.1"/>
    </source>
</evidence>
<evidence type="ECO:0000256" key="4">
    <source>
        <dbReference type="ARBA" id="ARBA00022989"/>
    </source>
</evidence>
<evidence type="ECO:0000256" key="6">
    <source>
        <dbReference type="SAM" id="Phobius"/>
    </source>
</evidence>
<evidence type="ECO:0000256" key="5">
    <source>
        <dbReference type="ARBA" id="ARBA00023136"/>
    </source>
</evidence>
<sequence length="288" mass="30918">MRQWLDRMLDLRLVREIRDDELFDQAASVAFWLLLSLPAALLAALSSVSLLGDGLADELQRASLEFIDRVFTSEAETLKDSVNDLFSRNQPGVLSVSIATSIFTLSRGFAGLIRGLDRVCDVESGRNFAHTRLLAVGLAIGTLFAVAVSTALWAVGGAIGIPTIIRLLGAFVVLVMWAATIFHIGPNHHTPWRYDLPGALVAAVGWLVLSLAFGWYVRLIGGDGNEVLGAAGALLLGLTWLWAVCVVLLIGAEVNEIRASSAGVIQESRTVLGRIRARRSGSRSSTDG</sequence>
<dbReference type="Proteomes" id="UP000011863">
    <property type="component" value="Chromosome"/>
</dbReference>
<proteinExistence type="predicted"/>
<reference evidence="7 8" key="1">
    <citation type="journal article" date="2013" name="Int. J. Syst. Evol. Microbiol.">
        <title>Ilumatobacter nonamiense sp. nov. and Ilumatobacter coccineum sp. nov., isolated from seashore sand.</title>
        <authorList>
            <person name="Matsumoto A."/>
            <person name="Kasai H."/>
            <person name="Matsuo Y."/>
            <person name="Shizuri Y."/>
            <person name="Ichikawa N."/>
            <person name="Fujita N."/>
            <person name="Omura S."/>
            <person name="Takahashi Y."/>
        </authorList>
    </citation>
    <scope>NUCLEOTIDE SEQUENCE [LARGE SCALE GENOMIC DNA]</scope>
    <source>
        <strain evidence="8">NBRC 103263 / KCTC 29153 / YM16-304</strain>
    </source>
</reference>
<accession>A0A6C7EBM5</accession>
<dbReference type="RefSeq" id="WP_015442649.1">
    <property type="nucleotide sequence ID" value="NC_020520.1"/>
</dbReference>
<dbReference type="NCBIfam" id="TIGR00765">
    <property type="entry name" value="yihY_not_rbn"/>
    <property type="match status" value="1"/>
</dbReference>
<evidence type="ECO:0000256" key="3">
    <source>
        <dbReference type="ARBA" id="ARBA00022692"/>
    </source>
</evidence>
<evidence type="ECO:0000313" key="8">
    <source>
        <dbReference type="Proteomes" id="UP000011863"/>
    </source>
</evidence>
<dbReference type="PANTHER" id="PTHR30213:SF0">
    <property type="entry name" value="UPF0761 MEMBRANE PROTEIN YIHY"/>
    <property type="match status" value="1"/>
</dbReference>
<protein>
    <submittedName>
        <fullName evidence="7">Uncharacterized protein</fullName>
    </submittedName>
</protein>